<organism evidence="1">
    <name type="scientific">Picea glauca</name>
    <name type="common">White spruce</name>
    <name type="synonym">Pinus glauca</name>
    <dbReference type="NCBI Taxonomy" id="3330"/>
    <lineage>
        <taxon>Eukaryota</taxon>
        <taxon>Viridiplantae</taxon>
        <taxon>Streptophyta</taxon>
        <taxon>Embryophyta</taxon>
        <taxon>Tracheophyta</taxon>
        <taxon>Spermatophyta</taxon>
        <taxon>Pinopsida</taxon>
        <taxon>Pinidae</taxon>
        <taxon>Conifers I</taxon>
        <taxon>Pinales</taxon>
        <taxon>Pinaceae</taxon>
        <taxon>Picea</taxon>
    </lineage>
</organism>
<protein>
    <submittedName>
        <fullName evidence="1">Uncharacterized protein</fullName>
    </submittedName>
</protein>
<sequence>MPLGSNEKNVGYTIQCPESIINPAMKGDVRYGWSRVRLLTLYFRYSLQILSSAQVRSWS</sequence>
<dbReference type="AlphaFoldDB" id="A0A101LTU8"/>
<geneLocation type="mitochondrion" evidence="1"/>
<name>A0A101LTU8_PICGL</name>
<comment type="caution">
    <text evidence="1">The sequence shown here is derived from an EMBL/GenBank/DDBJ whole genome shotgun (WGS) entry which is preliminary data.</text>
</comment>
<proteinExistence type="predicted"/>
<evidence type="ECO:0000313" key="1">
    <source>
        <dbReference type="EMBL" id="KUM45241.1"/>
    </source>
</evidence>
<keyword evidence="1" id="KW-0496">Mitochondrion</keyword>
<accession>A0A101LTU8</accession>
<gene>
    <name evidence="1" type="ORF">ABT39_MTgene3564</name>
</gene>
<dbReference type="EMBL" id="LKAM01000023">
    <property type="protein sequence ID" value="KUM45241.1"/>
    <property type="molecule type" value="Genomic_DNA"/>
</dbReference>
<reference evidence="1" key="1">
    <citation type="journal article" date="2015" name="Genome Biol. Evol.">
        <title>Organellar Genomes of White Spruce (Picea glauca): Assembly and Annotation.</title>
        <authorList>
            <person name="Jackman S.D."/>
            <person name="Warren R.L."/>
            <person name="Gibb E.A."/>
            <person name="Vandervalk B.P."/>
            <person name="Mohamadi H."/>
            <person name="Chu J."/>
            <person name="Raymond A."/>
            <person name="Pleasance S."/>
            <person name="Coope R."/>
            <person name="Wildung M.R."/>
            <person name="Ritland C.E."/>
            <person name="Bousquet J."/>
            <person name="Jones S.J."/>
            <person name="Bohlmann J."/>
            <person name="Birol I."/>
        </authorList>
    </citation>
    <scope>NUCLEOTIDE SEQUENCE [LARGE SCALE GENOMIC DNA]</scope>
    <source>
        <tissue evidence="1">Flushing bud</tissue>
    </source>
</reference>